<accession>A0A7C5N2B0</accession>
<reference evidence="5" key="1">
    <citation type="journal article" date="2020" name="mSystems">
        <title>Genome- and Community-Level Interaction Insights into Carbon Utilization and Element Cycling Functions of Hydrothermarchaeota in Hydrothermal Sediment.</title>
        <authorList>
            <person name="Zhou Z."/>
            <person name="Liu Y."/>
            <person name="Xu W."/>
            <person name="Pan J."/>
            <person name="Luo Z.H."/>
            <person name="Li M."/>
        </authorList>
    </citation>
    <scope>NUCLEOTIDE SEQUENCE [LARGE SCALE GENOMIC DNA]</scope>
    <source>
        <strain evidence="5">HyVt-535</strain>
    </source>
</reference>
<dbReference type="InterPro" id="IPR014340">
    <property type="entry name" value="LptA"/>
</dbReference>
<dbReference type="PANTHER" id="PTHR36504:SF1">
    <property type="entry name" value="LIPOPOLYSACCHARIDE EXPORT SYSTEM PROTEIN LPTA"/>
    <property type="match status" value="1"/>
</dbReference>
<dbReference type="EMBL" id="DROM01000086">
    <property type="protein sequence ID" value="HHH12863.1"/>
    <property type="molecule type" value="Genomic_DNA"/>
</dbReference>
<keyword evidence="3" id="KW-0574">Periplasm</keyword>
<dbReference type="InterPro" id="IPR052037">
    <property type="entry name" value="LPS_export_LptA"/>
</dbReference>
<evidence type="ECO:0000313" key="5">
    <source>
        <dbReference type="EMBL" id="HHH12863.1"/>
    </source>
</evidence>
<dbReference type="AlphaFoldDB" id="A0A7C5N2B0"/>
<dbReference type="GO" id="GO:0015920">
    <property type="term" value="P:lipopolysaccharide transport"/>
    <property type="evidence" value="ECO:0007669"/>
    <property type="project" value="InterPro"/>
</dbReference>
<evidence type="ECO:0000259" key="4">
    <source>
        <dbReference type="Pfam" id="PF03968"/>
    </source>
</evidence>
<sequence>ADRTIFQGHVRVTQGTFTLWADKVVVQYRNREPYEITATGTPARFRQLPEKGKAWVKGSGRRIVYRIHSDDIVLSGNAELLQEKDSFRSDRIVYDRGAARLKAGAAAGGKKRVKVILHPDGRK</sequence>
<name>A0A7C5N2B0_9GAMM</name>
<feature type="non-terminal residue" evidence="5">
    <location>
        <position position="1"/>
    </location>
</feature>
<evidence type="ECO:0000256" key="3">
    <source>
        <dbReference type="ARBA" id="ARBA00022764"/>
    </source>
</evidence>
<dbReference type="PANTHER" id="PTHR36504">
    <property type="entry name" value="LIPOPOLYSACCHARIDE EXPORT SYSTEM PROTEIN LPTA"/>
    <property type="match status" value="1"/>
</dbReference>
<dbReference type="GO" id="GO:0030288">
    <property type="term" value="C:outer membrane-bounded periplasmic space"/>
    <property type="evidence" value="ECO:0007669"/>
    <property type="project" value="TreeGrafter"/>
</dbReference>
<keyword evidence="2" id="KW-0732">Signal</keyword>
<feature type="domain" description="Organic solvent tolerance-like N-terminal" evidence="4">
    <location>
        <begin position="3"/>
        <end position="96"/>
    </location>
</feature>
<organism evidence="5">
    <name type="scientific">Thiolapillus brandeum</name>
    <dbReference type="NCBI Taxonomy" id="1076588"/>
    <lineage>
        <taxon>Bacteria</taxon>
        <taxon>Pseudomonadati</taxon>
        <taxon>Pseudomonadota</taxon>
        <taxon>Gammaproteobacteria</taxon>
        <taxon>Chromatiales</taxon>
        <taxon>Sedimenticolaceae</taxon>
        <taxon>Thiolapillus</taxon>
    </lineage>
</organism>
<dbReference type="GO" id="GO:0001530">
    <property type="term" value="F:lipopolysaccharide binding"/>
    <property type="evidence" value="ECO:0007669"/>
    <property type="project" value="InterPro"/>
</dbReference>
<evidence type="ECO:0000256" key="1">
    <source>
        <dbReference type="ARBA" id="ARBA00022448"/>
    </source>
</evidence>
<dbReference type="GO" id="GO:0017089">
    <property type="term" value="F:glycolipid transfer activity"/>
    <property type="evidence" value="ECO:0007669"/>
    <property type="project" value="TreeGrafter"/>
</dbReference>
<dbReference type="NCBIfam" id="TIGR03002">
    <property type="entry name" value="outer_YhbN_LptA"/>
    <property type="match status" value="1"/>
</dbReference>
<dbReference type="Proteomes" id="UP000886100">
    <property type="component" value="Unassembled WGS sequence"/>
</dbReference>
<protein>
    <submittedName>
        <fullName evidence="5">Lipopolysaccharide transport periplasmic protein LptA</fullName>
    </submittedName>
</protein>
<dbReference type="Pfam" id="PF03968">
    <property type="entry name" value="LptD_N"/>
    <property type="match status" value="1"/>
</dbReference>
<comment type="caution">
    <text evidence="5">The sequence shown here is derived from an EMBL/GenBank/DDBJ whole genome shotgun (WGS) entry which is preliminary data.</text>
</comment>
<proteinExistence type="predicted"/>
<dbReference type="Gene3D" id="2.60.450.10">
    <property type="entry name" value="Lipopolysaccharide (LPS) transport protein A like domain"/>
    <property type="match status" value="1"/>
</dbReference>
<dbReference type="InterPro" id="IPR005653">
    <property type="entry name" value="OstA-like_N"/>
</dbReference>
<gene>
    <name evidence="5" type="primary">lptA</name>
    <name evidence="5" type="ORF">ENJ98_01370</name>
</gene>
<dbReference type="GO" id="GO:0009279">
    <property type="term" value="C:cell outer membrane"/>
    <property type="evidence" value="ECO:0007669"/>
    <property type="project" value="TreeGrafter"/>
</dbReference>
<evidence type="ECO:0000256" key="2">
    <source>
        <dbReference type="ARBA" id="ARBA00022729"/>
    </source>
</evidence>
<keyword evidence="1" id="KW-0813">Transport</keyword>